<dbReference type="SUPFAM" id="SSF51735">
    <property type="entry name" value="NAD(P)-binding Rossmann-fold domains"/>
    <property type="match status" value="1"/>
</dbReference>
<sequence length="246" mass="25979">MTPVINLNGQRVLITGAGGNIGSGIARRFAAAGAEVIAHHHHSAAPAKALAEEIRGTTTKADLTDPLQLQRMIHEIAPVDVLVNNAAVQTVRPLKDTTAEDWREIVDTNLNAVFALTQAVVRTMIPNARGSVITIASIEGTHPAEGHAAYATTKAAVLMHTKAAALEYGRFGVRCNAVSPGLIGRPGIEEQWPEGVARWRAAAPLHRLGTPEDVGNACVFLASPLAEWITGQNLVVDGGVSTHPTW</sequence>
<gene>
    <name evidence="3" type="ORF">SAMN04489726_0426</name>
</gene>
<reference evidence="3 4" key="1">
    <citation type="submission" date="2016-10" db="EMBL/GenBank/DDBJ databases">
        <authorList>
            <person name="de Groot N.N."/>
        </authorList>
    </citation>
    <scope>NUCLEOTIDE SEQUENCE [LARGE SCALE GENOMIC DNA]</scope>
    <source>
        <strain evidence="3 4">DSM 44149</strain>
    </source>
</reference>
<evidence type="ECO:0000256" key="1">
    <source>
        <dbReference type="ARBA" id="ARBA00006484"/>
    </source>
</evidence>
<dbReference type="Pfam" id="PF13561">
    <property type="entry name" value="adh_short_C2"/>
    <property type="match status" value="1"/>
</dbReference>
<dbReference type="OrthoDB" id="7064009at2"/>
<evidence type="ECO:0000256" key="2">
    <source>
        <dbReference type="ARBA" id="ARBA00023002"/>
    </source>
</evidence>
<dbReference type="eggNOG" id="COG1028">
    <property type="taxonomic scope" value="Bacteria"/>
</dbReference>
<dbReference type="InterPro" id="IPR002347">
    <property type="entry name" value="SDR_fam"/>
</dbReference>
<dbReference type="FunFam" id="3.40.50.720:FF:000084">
    <property type="entry name" value="Short-chain dehydrogenase reductase"/>
    <property type="match status" value="1"/>
</dbReference>
<accession>A0A1G9RF60</accession>
<dbReference type="PANTHER" id="PTHR43639:SF1">
    <property type="entry name" value="SHORT-CHAIN DEHYDROGENASE_REDUCTASE FAMILY PROTEIN"/>
    <property type="match status" value="1"/>
</dbReference>
<proteinExistence type="inferred from homology"/>
<dbReference type="CDD" id="cd05233">
    <property type="entry name" value="SDR_c"/>
    <property type="match status" value="1"/>
</dbReference>
<dbReference type="PANTHER" id="PTHR43639">
    <property type="entry name" value="OXIDOREDUCTASE, SHORT-CHAIN DEHYDROGENASE/REDUCTASE FAMILY (AFU_ORTHOLOGUE AFUA_5G02870)"/>
    <property type="match status" value="1"/>
</dbReference>
<dbReference type="PRINTS" id="PR00080">
    <property type="entry name" value="SDRFAMILY"/>
</dbReference>
<dbReference type="RefSeq" id="WP_030429139.1">
    <property type="nucleotide sequence ID" value="NZ_JOEF01000006.1"/>
</dbReference>
<dbReference type="InterPro" id="IPR036291">
    <property type="entry name" value="NAD(P)-bd_dom_sf"/>
</dbReference>
<dbReference type="STRING" id="211114.SAMN04489726_0426"/>
<protein>
    <submittedName>
        <fullName evidence="3">3-oxoacyl-[acyl-carrier protein] reductase</fullName>
    </submittedName>
</protein>
<dbReference type="EMBL" id="LT629701">
    <property type="protein sequence ID" value="SDM21898.1"/>
    <property type="molecule type" value="Genomic_DNA"/>
</dbReference>
<keyword evidence="4" id="KW-1185">Reference proteome</keyword>
<keyword evidence="2" id="KW-0560">Oxidoreductase</keyword>
<organism evidence="3 4">
    <name type="scientific">Allokutzneria albata</name>
    <name type="common">Kibdelosporangium albatum</name>
    <dbReference type="NCBI Taxonomy" id="211114"/>
    <lineage>
        <taxon>Bacteria</taxon>
        <taxon>Bacillati</taxon>
        <taxon>Actinomycetota</taxon>
        <taxon>Actinomycetes</taxon>
        <taxon>Pseudonocardiales</taxon>
        <taxon>Pseudonocardiaceae</taxon>
        <taxon>Allokutzneria</taxon>
    </lineage>
</organism>
<dbReference type="Proteomes" id="UP000183376">
    <property type="component" value="Chromosome I"/>
</dbReference>
<evidence type="ECO:0000313" key="3">
    <source>
        <dbReference type="EMBL" id="SDM21898.1"/>
    </source>
</evidence>
<comment type="similarity">
    <text evidence="1">Belongs to the short-chain dehydrogenases/reductases (SDR) family.</text>
</comment>
<dbReference type="AlphaFoldDB" id="A0A1G9RF60"/>
<dbReference type="GO" id="GO:0016491">
    <property type="term" value="F:oxidoreductase activity"/>
    <property type="evidence" value="ECO:0007669"/>
    <property type="project" value="UniProtKB-KW"/>
</dbReference>
<name>A0A1G9RF60_ALLAB</name>
<dbReference type="Gene3D" id="3.40.50.720">
    <property type="entry name" value="NAD(P)-binding Rossmann-like Domain"/>
    <property type="match status" value="1"/>
</dbReference>
<dbReference type="PRINTS" id="PR00081">
    <property type="entry name" value="GDHRDH"/>
</dbReference>
<evidence type="ECO:0000313" key="4">
    <source>
        <dbReference type="Proteomes" id="UP000183376"/>
    </source>
</evidence>